<evidence type="ECO:0000256" key="4">
    <source>
        <dbReference type="ARBA" id="ARBA00022840"/>
    </source>
</evidence>
<dbReference type="PROSITE" id="PS00211">
    <property type="entry name" value="ABC_TRANSPORTER_1"/>
    <property type="match status" value="1"/>
</dbReference>
<evidence type="ECO:0000256" key="1">
    <source>
        <dbReference type="ARBA" id="ARBA00022448"/>
    </source>
</evidence>
<proteinExistence type="predicted"/>
<dbReference type="Gene3D" id="3.40.50.300">
    <property type="entry name" value="P-loop containing nucleotide triphosphate hydrolases"/>
    <property type="match status" value="1"/>
</dbReference>
<evidence type="ECO:0000256" key="2">
    <source>
        <dbReference type="ARBA" id="ARBA00022475"/>
    </source>
</evidence>
<keyword evidence="3" id="KW-0547">Nucleotide-binding</keyword>
<evidence type="ECO:0000313" key="8">
    <source>
        <dbReference type="Proteomes" id="UP001500187"/>
    </source>
</evidence>
<dbReference type="InterPro" id="IPR017871">
    <property type="entry name" value="ABC_transporter-like_CS"/>
</dbReference>
<dbReference type="PANTHER" id="PTHR43875">
    <property type="entry name" value="MALTODEXTRIN IMPORT ATP-BINDING PROTEIN MSMX"/>
    <property type="match status" value="1"/>
</dbReference>
<reference evidence="8" key="1">
    <citation type="journal article" date="2019" name="Int. J. Syst. Evol. Microbiol.">
        <title>The Global Catalogue of Microorganisms (GCM) 10K type strain sequencing project: providing services to taxonomists for standard genome sequencing and annotation.</title>
        <authorList>
            <consortium name="The Broad Institute Genomics Platform"/>
            <consortium name="The Broad Institute Genome Sequencing Center for Infectious Disease"/>
            <person name="Wu L."/>
            <person name="Ma J."/>
        </authorList>
    </citation>
    <scope>NUCLEOTIDE SEQUENCE [LARGE SCALE GENOMIC DNA]</scope>
    <source>
        <strain evidence="8">JCM 18541</strain>
    </source>
</reference>
<dbReference type="SUPFAM" id="SSF52540">
    <property type="entry name" value="P-loop containing nucleoside triphosphate hydrolases"/>
    <property type="match status" value="1"/>
</dbReference>
<evidence type="ECO:0000256" key="3">
    <source>
        <dbReference type="ARBA" id="ARBA00022741"/>
    </source>
</evidence>
<accession>A0ABP9B5L7</accession>
<dbReference type="CDD" id="cd03259">
    <property type="entry name" value="ABC_Carb_Solutes_like"/>
    <property type="match status" value="1"/>
</dbReference>
<name>A0ABP9B5L7_9MICC</name>
<evidence type="ECO:0000259" key="6">
    <source>
        <dbReference type="PROSITE" id="PS50893"/>
    </source>
</evidence>
<evidence type="ECO:0000256" key="5">
    <source>
        <dbReference type="ARBA" id="ARBA00023136"/>
    </source>
</evidence>
<dbReference type="PANTHER" id="PTHR43875:SF1">
    <property type="entry name" value="OSMOPROTECTIVE COMPOUNDS UPTAKE ATP-BINDING PROTEIN GGTA"/>
    <property type="match status" value="1"/>
</dbReference>
<sequence length="335" mass="35399">MNQPGLHLAGISKNYDGTIVLDGLDLSLPAGQMLALLGASGAGKSTLLRLIAGLEEPDSGVVSFGGQAIEPGQTALVFQKPVLYPHLSIEENILFAFRLKKSAPLDREHYSSLVYTLGLGDHLKKKPAQLSGGQAQRAGIARALVRLTPVVLFDEPLSSVDETSSASIRSDVQLLHTQLGFTGIYVTHDQNEALQMGQRVAVLSGGRLAQVGTPEQLLASPASAEVAHLVFPLYNSFDAQLAGRAVRAGLNAFAFSPGHQMGSLTAVVRSSWQHTAGLRVEIEVVQDALVTTEAGELTIPEGTVLTTLLTGRRHVETGHSLNGEIDPAGLHLFSA</sequence>
<dbReference type="Proteomes" id="UP001500187">
    <property type="component" value="Unassembled WGS sequence"/>
</dbReference>
<gene>
    <name evidence="7" type="ORF">GCM10023352_04390</name>
</gene>
<comment type="caution">
    <text evidence="7">The sequence shown here is derived from an EMBL/GenBank/DDBJ whole genome shotgun (WGS) entry which is preliminary data.</text>
</comment>
<protein>
    <submittedName>
        <fullName evidence="7">ABC transporter ATP-binding protein</fullName>
    </submittedName>
</protein>
<dbReference type="InterPro" id="IPR003593">
    <property type="entry name" value="AAA+_ATPase"/>
</dbReference>
<dbReference type="SMART" id="SM00382">
    <property type="entry name" value="AAA"/>
    <property type="match status" value="1"/>
</dbReference>
<dbReference type="RefSeq" id="WP_345444211.1">
    <property type="nucleotide sequence ID" value="NZ_BAABKP010000001.1"/>
</dbReference>
<dbReference type="InterPro" id="IPR027417">
    <property type="entry name" value="P-loop_NTPase"/>
</dbReference>
<keyword evidence="2" id="KW-1003">Cell membrane</keyword>
<dbReference type="Pfam" id="PF00005">
    <property type="entry name" value="ABC_tran"/>
    <property type="match status" value="1"/>
</dbReference>
<keyword evidence="4 7" id="KW-0067">ATP-binding</keyword>
<keyword evidence="1" id="KW-0813">Transport</keyword>
<dbReference type="InterPro" id="IPR047641">
    <property type="entry name" value="ABC_transpr_MalK/UgpC-like"/>
</dbReference>
<dbReference type="PROSITE" id="PS50893">
    <property type="entry name" value="ABC_TRANSPORTER_2"/>
    <property type="match status" value="1"/>
</dbReference>
<keyword evidence="8" id="KW-1185">Reference proteome</keyword>
<dbReference type="GO" id="GO:0005524">
    <property type="term" value="F:ATP binding"/>
    <property type="evidence" value="ECO:0007669"/>
    <property type="project" value="UniProtKB-KW"/>
</dbReference>
<evidence type="ECO:0000313" key="7">
    <source>
        <dbReference type="EMBL" id="GAA4789583.1"/>
    </source>
</evidence>
<organism evidence="7 8">
    <name type="scientific">Rothia endophytica</name>
    <dbReference type="NCBI Taxonomy" id="1324766"/>
    <lineage>
        <taxon>Bacteria</taxon>
        <taxon>Bacillati</taxon>
        <taxon>Actinomycetota</taxon>
        <taxon>Actinomycetes</taxon>
        <taxon>Micrococcales</taxon>
        <taxon>Micrococcaceae</taxon>
        <taxon>Rothia</taxon>
    </lineage>
</organism>
<feature type="domain" description="ABC transporter" evidence="6">
    <location>
        <begin position="6"/>
        <end position="230"/>
    </location>
</feature>
<dbReference type="InterPro" id="IPR015853">
    <property type="entry name" value="ABC_transpr_FbpC"/>
</dbReference>
<dbReference type="EMBL" id="BAABKP010000001">
    <property type="protein sequence ID" value="GAA4789583.1"/>
    <property type="molecule type" value="Genomic_DNA"/>
</dbReference>
<keyword evidence="5" id="KW-0472">Membrane</keyword>
<dbReference type="InterPro" id="IPR003439">
    <property type="entry name" value="ABC_transporter-like_ATP-bd"/>
</dbReference>